<dbReference type="InterPro" id="IPR031807">
    <property type="entry name" value="HicB-like"/>
</dbReference>
<feature type="domain" description="HicB-like antitoxin of toxin-antitoxin system" evidence="1">
    <location>
        <begin position="4"/>
        <end position="78"/>
    </location>
</feature>
<accession>A0A318TC07</accession>
<dbReference type="InterPro" id="IPR035069">
    <property type="entry name" value="TTHA1013/TTHA0281-like"/>
</dbReference>
<name>A0A318TC07_9BRAD</name>
<comment type="caution">
    <text evidence="2">The sequence shown here is derived from an EMBL/GenBank/DDBJ whole genome shotgun (WGS) entry which is preliminary data.</text>
</comment>
<reference evidence="2 3" key="1">
    <citation type="submission" date="2018-06" db="EMBL/GenBank/DDBJ databases">
        <title>Genomic Encyclopedia of Archaeal and Bacterial Type Strains, Phase II (KMG-II): from individual species to whole genera.</title>
        <authorList>
            <person name="Goeker M."/>
        </authorList>
    </citation>
    <scope>NUCLEOTIDE SEQUENCE [LARGE SCALE GENOMIC DNA]</scope>
    <source>
        <strain evidence="2 3">JCM 11668</strain>
    </source>
</reference>
<organism evidence="2 3">
    <name type="scientific">Rhodopseudomonas faecalis</name>
    <dbReference type="NCBI Taxonomy" id="99655"/>
    <lineage>
        <taxon>Bacteria</taxon>
        <taxon>Pseudomonadati</taxon>
        <taxon>Pseudomonadota</taxon>
        <taxon>Alphaproteobacteria</taxon>
        <taxon>Hyphomicrobiales</taxon>
        <taxon>Nitrobacteraceae</taxon>
        <taxon>Rhodopseudomonas</taxon>
    </lineage>
</organism>
<dbReference type="OrthoDB" id="9807959at2"/>
<dbReference type="EMBL" id="QJTI01000023">
    <property type="protein sequence ID" value="PYF01307.1"/>
    <property type="molecule type" value="Genomic_DNA"/>
</dbReference>
<evidence type="ECO:0000313" key="2">
    <source>
        <dbReference type="EMBL" id="PYF01307.1"/>
    </source>
</evidence>
<dbReference type="RefSeq" id="WP_110782145.1">
    <property type="nucleotide sequence ID" value="NZ_QJTI01000023.1"/>
</dbReference>
<gene>
    <name evidence="2" type="ORF">BJ122_12324</name>
</gene>
<dbReference type="Proteomes" id="UP000248148">
    <property type="component" value="Unassembled WGS sequence"/>
</dbReference>
<sequence>MPLYIAVIREDAGHFNVSFPDVPGLVTAGDNLDDAIEEAIEALEAAGEDWTNPDGSTGLKPPRSFDELQRDPAFVAAADGATLVEIEWPVADND</sequence>
<proteinExistence type="predicted"/>
<protein>
    <submittedName>
        <fullName evidence="2">Putative RNase H-like HicB family nuclease</fullName>
    </submittedName>
</protein>
<evidence type="ECO:0000313" key="3">
    <source>
        <dbReference type="Proteomes" id="UP000248148"/>
    </source>
</evidence>
<dbReference type="Pfam" id="PF15919">
    <property type="entry name" value="HicB_lk_antitox"/>
    <property type="match status" value="1"/>
</dbReference>
<dbReference type="Gene3D" id="3.30.160.250">
    <property type="match status" value="1"/>
</dbReference>
<evidence type="ECO:0000259" key="1">
    <source>
        <dbReference type="Pfam" id="PF15919"/>
    </source>
</evidence>
<dbReference type="SUPFAM" id="SSF143100">
    <property type="entry name" value="TTHA1013/TTHA0281-like"/>
    <property type="match status" value="1"/>
</dbReference>
<dbReference type="AlphaFoldDB" id="A0A318TC07"/>
<keyword evidence="3" id="KW-1185">Reference proteome</keyword>